<reference evidence="4 5" key="1">
    <citation type="submission" date="2015-01" db="EMBL/GenBank/DDBJ databases">
        <title>Genome of allotetraploid Gossypium barbadense reveals genomic plasticity and fiber elongation in cotton evolution.</title>
        <authorList>
            <person name="Chen X."/>
            <person name="Liu X."/>
            <person name="Zhao B."/>
            <person name="Zheng H."/>
            <person name="Hu Y."/>
            <person name="Lu G."/>
            <person name="Yang C."/>
            <person name="Chen J."/>
            <person name="Shan C."/>
            <person name="Zhang L."/>
            <person name="Zhou Y."/>
            <person name="Wang L."/>
            <person name="Guo W."/>
            <person name="Bai Y."/>
            <person name="Ruan J."/>
            <person name="Shangguan X."/>
            <person name="Mao Y."/>
            <person name="Jiang J."/>
            <person name="Zhu Y."/>
            <person name="Lei J."/>
            <person name="Kang H."/>
            <person name="Chen S."/>
            <person name="He X."/>
            <person name="Wang R."/>
            <person name="Wang Y."/>
            <person name="Chen J."/>
            <person name="Wang L."/>
            <person name="Yu S."/>
            <person name="Wang B."/>
            <person name="Wei J."/>
            <person name="Song S."/>
            <person name="Lu X."/>
            <person name="Gao Z."/>
            <person name="Gu W."/>
            <person name="Deng X."/>
            <person name="Ma D."/>
            <person name="Wang S."/>
            <person name="Liang W."/>
            <person name="Fang L."/>
            <person name="Cai C."/>
            <person name="Zhu X."/>
            <person name="Zhou B."/>
            <person name="Zhang Y."/>
            <person name="Chen Z."/>
            <person name="Xu S."/>
            <person name="Zhu R."/>
            <person name="Wang S."/>
            <person name="Zhang T."/>
            <person name="Zhao G."/>
        </authorList>
    </citation>
    <scope>NUCLEOTIDE SEQUENCE [LARGE SCALE GENOMIC DNA]</scope>
    <source>
        <strain evidence="5">cv. Xinhai21</strain>
        <tissue evidence="4">Leaf</tissue>
    </source>
</reference>
<proteinExistence type="predicted"/>
<dbReference type="AlphaFoldDB" id="A0A2P5XLB5"/>
<dbReference type="GO" id="GO:0016597">
    <property type="term" value="F:amino acid binding"/>
    <property type="evidence" value="ECO:0007669"/>
    <property type="project" value="UniProtKB-UniRule"/>
</dbReference>
<dbReference type="Proteomes" id="UP000239757">
    <property type="component" value="Unassembled WGS sequence"/>
</dbReference>
<evidence type="ECO:0000259" key="3">
    <source>
        <dbReference type="PROSITE" id="PS51671"/>
    </source>
</evidence>
<evidence type="ECO:0000256" key="2">
    <source>
        <dbReference type="RuleBase" id="RU369043"/>
    </source>
</evidence>
<comment type="function">
    <text evidence="2">Binds amino acids.</text>
</comment>
<dbReference type="PROSITE" id="PS51671">
    <property type="entry name" value="ACT"/>
    <property type="match status" value="1"/>
</dbReference>
<evidence type="ECO:0000313" key="5">
    <source>
        <dbReference type="Proteomes" id="UP000239757"/>
    </source>
</evidence>
<dbReference type="PANTHER" id="PTHR31096">
    <property type="entry name" value="ACT DOMAIN-CONTAINING PROTEIN ACR4-RELATED"/>
    <property type="match status" value="1"/>
</dbReference>
<dbReference type="InterPro" id="IPR040217">
    <property type="entry name" value="ACR1-12"/>
</dbReference>
<dbReference type="GO" id="GO:0009535">
    <property type="term" value="C:chloroplast thylakoid membrane"/>
    <property type="evidence" value="ECO:0007669"/>
    <property type="project" value="TreeGrafter"/>
</dbReference>
<dbReference type="PANTHER" id="PTHR31096:SF16">
    <property type="entry name" value="ACT DOMAIN-CONTAINING PROTEIN ACR11"/>
    <property type="match status" value="1"/>
</dbReference>
<dbReference type="InterPro" id="IPR002912">
    <property type="entry name" value="ACT_dom"/>
</dbReference>
<protein>
    <recommendedName>
        <fullName evidence="2">ACT domain-containing protein ACR</fullName>
    </recommendedName>
    <alternativeName>
        <fullName evidence="2">Protein ACT DOMAIN REPEATS</fullName>
    </alternativeName>
</protein>
<name>A0A2P5XLB5_GOSBA</name>
<dbReference type="OrthoDB" id="496180at2759"/>
<keyword evidence="1 2" id="KW-0677">Repeat</keyword>
<gene>
    <name evidence="4" type="ORF">GOBAR_AA16522</name>
</gene>
<accession>A0A2P5XLB5</accession>
<dbReference type="GO" id="GO:0009570">
    <property type="term" value="C:chloroplast stroma"/>
    <property type="evidence" value="ECO:0007669"/>
    <property type="project" value="TreeGrafter"/>
</dbReference>
<dbReference type="CDD" id="cd04873">
    <property type="entry name" value="ACT_UUR-ACR-like"/>
    <property type="match status" value="1"/>
</dbReference>
<feature type="domain" description="ACT" evidence="3">
    <location>
        <begin position="100"/>
        <end position="180"/>
    </location>
</feature>
<evidence type="ECO:0000256" key="1">
    <source>
        <dbReference type="ARBA" id="ARBA00022737"/>
    </source>
</evidence>
<organism evidence="4 5">
    <name type="scientific">Gossypium barbadense</name>
    <name type="common">Sea Island cotton</name>
    <name type="synonym">Hibiscus barbadensis</name>
    <dbReference type="NCBI Taxonomy" id="3634"/>
    <lineage>
        <taxon>Eukaryota</taxon>
        <taxon>Viridiplantae</taxon>
        <taxon>Streptophyta</taxon>
        <taxon>Embryophyta</taxon>
        <taxon>Tracheophyta</taxon>
        <taxon>Spermatophyta</taxon>
        <taxon>Magnoliopsida</taxon>
        <taxon>eudicotyledons</taxon>
        <taxon>Gunneridae</taxon>
        <taxon>Pentapetalae</taxon>
        <taxon>rosids</taxon>
        <taxon>malvids</taxon>
        <taxon>Malvales</taxon>
        <taxon>Malvaceae</taxon>
        <taxon>Malvoideae</taxon>
        <taxon>Gossypium</taxon>
    </lineage>
</organism>
<evidence type="ECO:0000313" key="4">
    <source>
        <dbReference type="EMBL" id="PPS04141.1"/>
    </source>
</evidence>
<sequence length="314" mass="34399">MAVAMASAANCGVYFSSNTNKLNFPVFDFKNHSWSAAFVTTPPNILEKRSVRLSFSMMGIIPRATSAATAVESDGSFQGTDTVPTPKVIIDQDSNPDATVVEITFGDRLGALLDTMNALKNLGLNVSKANVYLDSSGKHNKFAITKVSTGRKVEDPELLEAIRLTIINNLLEYHPESSSQLAMGATFGVEPPKEKLRMISHNNLGPWFKFCFAGIPQVDVDIATHIRVDDDGPDRSLLHVETADRPGLLVDLVKIITDINITVESGEFDTEGLLAKAKFHVSYKGKAIIRPLQQVLANSLRYFLRRPTTEEASF</sequence>
<dbReference type="EMBL" id="KZ664642">
    <property type="protein sequence ID" value="PPS04141.1"/>
    <property type="molecule type" value="Genomic_DNA"/>
</dbReference>
<dbReference type="InterPro" id="IPR045865">
    <property type="entry name" value="ACT-like_dom_sf"/>
</dbReference>
<dbReference type="SUPFAM" id="SSF55021">
    <property type="entry name" value="ACT-like"/>
    <property type="match status" value="1"/>
</dbReference>